<reference evidence="8 9" key="1">
    <citation type="journal article" date="2023" name="Hortic Res">
        <title>Pangenome of water caltrop reveals structural variations and asymmetric subgenome divergence after allopolyploidization.</title>
        <authorList>
            <person name="Zhang X."/>
            <person name="Chen Y."/>
            <person name="Wang L."/>
            <person name="Yuan Y."/>
            <person name="Fang M."/>
            <person name="Shi L."/>
            <person name="Lu R."/>
            <person name="Comes H.P."/>
            <person name="Ma Y."/>
            <person name="Chen Y."/>
            <person name="Huang G."/>
            <person name="Zhou Y."/>
            <person name="Zheng Z."/>
            <person name="Qiu Y."/>
        </authorList>
    </citation>
    <scope>NUCLEOTIDE SEQUENCE [LARGE SCALE GENOMIC DNA]</scope>
    <source>
        <strain evidence="8">F231</strain>
    </source>
</reference>
<evidence type="ECO:0000313" key="8">
    <source>
        <dbReference type="EMBL" id="KAK4796411.1"/>
    </source>
</evidence>
<comment type="caution">
    <text evidence="8">The sequence shown here is derived from an EMBL/GenBank/DDBJ whole genome shotgun (WGS) entry which is preliminary data.</text>
</comment>
<dbReference type="GO" id="GO:0000978">
    <property type="term" value="F:RNA polymerase II cis-regulatory region sequence-specific DNA binding"/>
    <property type="evidence" value="ECO:0007669"/>
    <property type="project" value="TreeGrafter"/>
</dbReference>
<dbReference type="AlphaFoldDB" id="A0AAN7REL4"/>
<evidence type="ECO:0000313" key="9">
    <source>
        <dbReference type="Proteomes" id="UP001346149"/>
    </source>
</evidence>
<evidence type="ECO:0000256" key="1">
    <source>
        <dbReference type="ARBA" id="ARBA00004123"/>
    </source>
</evidence>
<evidence type="ECO:0000256" key="4">
    <source>
        <dbReference type="ARBA" id="ARBA00023163"/>
    </source>
</evidence>
<accession>A0AAN7REL4</accession>
<dbReference type="EMBL" id="JAXQNO010000006">
    <property type="protein sequence ID" value="KAK4796411.1"/>
    <property type="molecule type" value="Genomic_DNA"/>
</dbReference>
<comment type="subcellular location">
    <subcellularLocation>
        <location evidence="1">Nucleus</location>
    </subcellularLocation>
</comment>
<keyword evidence="5" id="KW-0539">Nucleus</keyword>
<feature type="region of interest" description="Disordered" evidence="6">
    <location>
        <begin position="88"/>
        <end position="109"/>
    </location>
</feature>
<dbReference type="SUPFAM" id="SSF47459">
    <property type="entry name" value="HLH, helix-loop-helix DNA-binding domain"/>
    <property type="match status" value="1"/>
</dbReference>
<gene>
    <name evidence="8" type="ORF">SAY86_028737</name>
</gene>
<dbReference type="GO" id="GO:0046983">
    <property type="term" value="F:protein dimerization activity"/>
    <property type="evidence" value="ECO:0007669"/>
    <property type="project" value="InterPro"/>
</dbReference>
<sequence>MASLEAAVFPPDPLGYCSGRELYGVLGDGGCGWSSGFFDDFDLGKMGQLDFDDLVDGSSGDPAATVVMCTRPCPNYYSCSPTRMEAGLVGERSKRRRGKSRKNKEKMENQRMKHIAVERNRRKQMNEYLSVLRSMVPESYVQRGDQASIIGGAINFVKELEQQVHLFDARKQSDQNHRQGLPSAPLPTPFADCFSLPQYPSTTATASPESGPDSEAPQTNEVADIEVKMVESHVDLKIRSRRRPKQLLRLVSGLQAQQLTVLHLNVSTADQIVLYSLSLKVEEDYRVKSVDEMASAVHKILVEIQEEKASV</sequence>
<dbReference type="Proteomes" id="UP001346149">
    <property type="component" value="Unassembled WGS sequence"/>
</dbReference>
<feature type="compositionally biased region" description="Polar residues" evidence="6">
    <location>
        <begin position="198"/>
        <end position="208"/>
    </location>
</feature>
<keyword evidence="9" id="KW-1185">Reference proteome</keyword>
<dbReference type="PROSITE" id="PS50888">
    <property type="entry name" value="BHLH"/>
    <property type="match status" value="1"/>
</dbReference>
<evidence type="ECO:0000256" key="6">
    <source>
        <dbReference type="SAM" id="MobiDB-lite"/>
    </source>
</evidence>
<dbReference type="GO" id="GO:0005634">
    <property type="term" value="C:nucleus"/>
    <property type="evidence" value="ECO:0007669"/>
    <property type="project" value="UniProtKB-SubCell"/>
</dbReference>
<evidence type="ECO:0000256" key="2">
    <source>
        <dbReference type="ARBA" id="ARBA00023015"/>
    </source>
</evidence>
<dbReference type="Pfam" id="PF00010">
    <property type="entry name" value="HLH"/>
    <property type="match status" value="1"/>
</dbReference>
<dbReference type="SMART" id="SM00353">
    <property type="entry name" value="HLH"/>
    <property type="match status" value="1"/>
</dbReference>
<keyword evidence="4" id="KW-0804">Transcription</keyword>
<evidence type="ECO:0000256" key="3">
    <source>
        <dbReference type="ARBA" id="ARBA00023125"/>
    </source>
</evidence>
<dbReference type="InterPro" id="IPR011598">
    <property type="entry name" value="bHLH_dom"/>
</dbReference>
<feature type="region of interest" description="Disordered" evidence="6">
    <location>
        <begin position="197"/>
        <end position="219"/>
    </location>
</feature>
<dbReference type="PANTHER" id="PTHR11969">
    <property type="entry name" value="MAX DIMERIZATION, MAD"/>
    <property type="match status" value="1"/>
</dbReference>
<dbReference type="InterPro" id="IPR036638">
    <property type="entry name" value="HLH_DNA-bd_sf"/>
</dbReference>
<proteinExistence type="predicted"/>
<dbReference type="GO" id="GO:0000981">
    <property type="term" value="F:DNA-binding transcription factor activity, RNA polymerase II-specific"/>
    <property type="evidence" value="ECO:0007669"/>
    <property type="project" value="TreeGrafter"/>
</dbReference>
<protein>
    <recommendedName>
        <fullName evidence="7">BHLH domain-containing protein</fullName>
    </recommendedName>
</protein>
<name>A0AAN7REL4_TRANT</name>
<feature type="compositionally biased region" description="Basic residues" evidence="6">
    <location>
        <begin position="93"/>
        <end position="104"/>
    </location>
</feature>
<feature type="domain" description="BHLH" evidence="7">
    <location>
        <begin position="109"/>
        <end position="160"/>
    </location>
</feature>
<dbReference type="Gene3D" id="4.10.280.10">
    <property type="entry name" value="Helix-loop-helix DNA-binding domain"/>
    <property type="match status" value="1"/>
</dbReference>
<dbReference type="PANTHER" id="PTHR11969:SF54">
    <property type="entry name" value="MAD-LIKE PROTEIN 1"/>
    <property type="match status" value="1"/>
</dbReference>
<keyword evidence="3" id="KW-0238">DNA-binding</keyword>
<organism evidence="8 9">
    <name type="scientific">Trapa natans</name>
    <name type="common">Water chestnut</name>
    <dbReference type="NCBI Taxonomy" id="22666"/>
    <lineage>
        <taxon>Eukaryota</taxon>
        <taxon>Viridiplantae</taxon>
        <taxon>Streptophyta</taxon>
        <taxon>Embryophyta</taxon>
        <taxon>Tracheophyta</taxon>
        <taxon>Spermatophyta</taxon>
        <taxon>Magnoliopsida</taxon>
        <taxon>eudicotyledons</taxon>
        <taxon>Gunneridae</taxon>
        <taxon>Pentapetalae</taxon>
        <taxon>rosids</taxon>
        <taxon>malvids</taxon>
        <taxon>Myrtales</taxon>
        <taxon>Lythraceae</taxon>
        <taxon>Trapa</taxon>
    </lineage>
</organism>
<evidence type="ECO:0000256" key="5">
    <source>
        <dbReference type="ARBA" id="ARBA00023242"/>
    </source>
</evidence>
<evidence type="ECO:0000259" key="7">
    <source>
        <dbReference type="PROSITE" id="PS50888"/>
    </source>
</evidence>
<keyword evidence="2" id="KW-0805">Transcription regulation</keyword>